<dbReference type="Gene3D" id="2.60.120.10">
    <property type="entry name" value="Jelly Rolls"/>
    <property type="match status" value="1"/>
</dbReference>
<dbReference type="InterPro" id="IPR000595">
    <property type="entry name" value="cNMP-bd_dom"/>
</dbReference>
<comment type="caution">
    <text evidence="6">The sequence shown here is derived from an EMBL/GenBank/DDBJ whole genome shotgun (WGS) entry which is preliminary data.</text>
</comment>
<feature type="domain" description="HTH crp-type" evidence="5">
    <location>
        <begin position="144"/>
        <end position="218"/>
    </location>
</feature>
<dbReference type="Proteomes" id="UP000094412">
    <property type="component" value="Unassembled WGS sequence"/>
</dbReference>
<dbReference type="InterPro" id="IPR012318">
    <property type="entry name" value="HTH_CRP"/>
</dbReference>
<dbReference type="InterPro" id="IPR036388">
    <property type="entry name" value="WH-like_DNA-bd_sf"/>
</dbReference>
<keyword evidence="3" id="KW-0804">Transcription</keyword>
<dbReference type="Gene3D" id="1.10.10.10">
    <property type="entry name" value="Winged helix-like DNA-binding domain superfamily/Winged helix DNA-binding domain"/>
    <property type="match status" value="1"/>
</dbReference>
<dbReference type="CDD" id="cd00038">
    <property type="entry name" value="CAP_ED"/>
    <property type="match status" value="1"/>
</dbReference>
<dbReference type="SUPFAM" id="SSF46785">
    <property type="entry name" value="Winged helix' DNA-binding domain"/>
    <property type="match status" value="1"/>
</dbReference>
<evidence type="ECO:0000313" key="6">
    <source>
        <dbReference type="EMBL" id="OCX18848.1"/>
    </source>
</evidence>
<dbReference type="SUPFAM" id="SSF51206">
    <property type="entry name" value="cAMP-binding domain-like"/>
    <property type="match status" value="1"/>
</dbReference>
<dbReference type="STRING" id="1566387.QV13_11510"/>
<dbReference type="InterPro" id="IPR018490">
    <property type="entry name" value="cNMP-bd_dom_sf"/>
</dbReference>
<reference evidence="6 7" key="1">
    <citation type="submission" date="2016-08" db="EMBL/GenBank/DDBJ databases">
        <title>Whole genome sequence of Mesorhizobium sp. strain UASWS1009 isolated from industrial sewage.</title>
        <authorList>
            <person name="Crovadore J."/>
            <person name="Calmin G."/>
            <person name="Chablais R."/>
            <person name="Cochard B."/>
            <person name="Lefort F."/>
        </authorList>
    </citation>
    <scope>NUCLEOTIDE SEQUENCE [LARGE SCALE GENOMIC DNA]</scope>
    <source>
        <strain evidence="6 7">UASWS1009</strain>
    </source>
</reference>
<feature type="domain" description="Cyclic nucleotide-binding" evidence="4">
    <location>
        <begin position="21"/>
        <end position="85"/>
    </location>
</feature>
<evidence type="ECO:0000259" key="5">
    <source>
        <dbReference type="PROSITE" id="PS51063"/>
    </source>
</evidence>
<dbReference type="EMBL" id="MDEO01000031">
    <property type="protein sequence ID" value="OCX18848.1"/>
    <property type="molecule type" value="Genomic_DNA"/>
</dbReference>
<organism evidence="6 7">
    <name type="scientific">Mesorhizobium hungaricum</name>
    <dbReference type="NCBI Taxonomy" id="1566387"/>
    <lineage>
        <taxon>Bacteria</taxon>
        <taxon>Pseudomonadati</taxon>
        <taxon>Pseudomonadota</taxon>
        <taxon>Alphaproteobacteria</taxon>
        <taxon>Hyphomicrobiales</taxon>
        <taxon>Phyllobacteriaceae</taxon>
        <taxon>Mesorhizobium</taxon>
    </lineage>
</organism>
<evidence type="ECO:0000256" key="1">
    <source>
        <dbReference type="ARBA" id="ARBA00023015"/>
    </source>
</evidence>
<proteinExistence type="predicted"/>
<gene>
    <name evidence="6" type="ORF">QV13_11510</name>
</gene>
<dbReference type="GO" id="GO:0003677">
    <property type="term" value="F:DNA binding"/>
    <property type="evidence" value="ECO:0007669"/>
    <property type="project" value="UniProtKB-KW"/>
</dbReference>
<evidence type="ECO:0000256" key="3">
    <source>
        <dbReference type="ARBA" id="ARBA00023163"/>
    </source>
</evidence>
<evidence type="ECO:0000256" key="2">
    <source>
        <dbReference type="ARBA" id="ARBA00023125"/>
    </source>
</evidence>
<dbReference type="InterPro" id="IPR036390">
    <property type="entry name" value="WH_DNA-bd_sf"/>
</dbReference>
<dbReference type="PROSITE" id="PS51063">
    <property type="entry name" value="HTH_CRP_2"/>
    <property type="match status" value="1"/>
</dbReference>
<dbReference type="PROSITE" id="PS50042">
    <property type="entry name" value="CNMP_BINDING_3"/>
    <property type="match status" value="1"/>
</dbReference>
<dbReference type="GO" id="GO:0006355">
    <property type="term" value="P:regulation of DNA-templated transcription"/>
    <property type="evidence" value="ECO:0007669"/>
    <property type="project" value="InterPro"/>
</dbReference>
<keyword evidence="2" id="KW-0238">DNA-binding</keyword>
<dbReference type="OrthoDB" id="7584044at2"/>
<dbReference type="AlphaFoldDB" id="A0A1C2DVM8"/>
<evidence type="ECO:0000259" key="4">
    <source>
        <dbReference type="PROSITE" id="PS50042"/>
    </source>
</evidence>
<dbReference type="InterPro" id="IPR014710">
    <property type="entry name" value="RmlC-like_jellyroll"/>
</dbReference>
<dbReference type="Pfam" id="PF13545">
    <property type="entry name" value="HTH_Crp_2"/>
    <property type="match status" value="1"/>
</dbReference>
<sequence length="239" mass="26532">MDAITLKLGAFLTLGPREKTMLEALQETAITLKPGRDLIQEGEHHHAAYILRNGWACSHKQMRDGGRQIIDIQIPGDFIGLRSLLLRTSDQGFTTLTDVELAKIGTEKIWDMFRVTPRLAVALLWVASCDQAVVVEHLVNIGKRDALARTAHFLLELGSRLSLVGHGEADSYACPLSQSILADALGVTAIHLNRVLRQLREAKLLVFKDGVITILDRKRLAEMAGFDSIYLDHQPPVRD</sequence>
<evidence type="ECO:0000313" key="7">
    <source>
        <dbReference type="Proteomes" id="UP000094412"/>
    </source>
</evidence>
<accession>A0A1C2DVM8</accession>
<name>A0A1C2DVM8_9HYPH</name>
<keyword evidence="7" id="KW-1185">Reference proteome</keyword>
<protein>
    <submittedName>
        <fullName evidence="6">Crp/Fnr family transcriptional regulator</fullName>
    </submittedName>
</protein>
<dbReference type="SMART" id="SM00100">
    <property type="entry name" value="cNMP"/>
    <property type="match status" value="1"/>
</dbReference>
<keyword evidence="1" id="KW-0805">Transcription regulation</keyword>
<dbReference type="Pfam" id="PF00027">
    <property type="entry name" value="cNMP_binding"/>
    <property type="match status" value="1"/>
</dbReference>